<sequence>MDFFGGVMRQLLTITRYLVKFLHSKRTLICDSNSSANTISLLLQHKHNWTEWKPDLKK</sequence>
<name>A0A0A9ATJ4_ARUDO</name>
<protein>
    <submittedName>
        <fullName evidence="1">Uncharacterized protein</fullName>
    </submittedName>
</protein>
<organism evidence="1">
    <name type="scientific">Arundo donax</name>
    <name type="common">Giant reed</name>
    <name type="synonym">Donax arundinaceus</name>
    <dbReference type="NCBI Taxonomy" id="35708"/>
    <lineage>
        <taxon>Eukaryota</taxon>
        <taxon>Viridiplantae</taxon>
        <taxon>Streptophyta</taxon>
        <taxon>Embryophyta</taxon>
        <taxon>Tracheophyta</taxon>
        <taxon>Spermatophyta</taxon>
        <taxon>Magnoliopsida</taxon>
        <taxon>Liliopsida</taxon>
        <taxon>Poales</taxon>
        <taxon>Poaceae</taxon>
        <taxon>PACMAD clade</taxon>
        <taxon>Arundinoideae</taxon>
        <taxon>Arundineae</taxon>
        <taxon>Arundo</taxon>
    </lineage>
</organism>
<dbReference type="EMBL" id="GBRH01243439">
    <property type="protein sequence ID" value="JAD54456.1"/>
    <property type="molecule type" value="Transcribed_RNA"/>
</dbReference>
<proteinExistence type="predicted"/>
<reference evidence="1" key="1">
    <citation type="submission" date="2014-09" db="EMBL/GenBank/DDBJ databases">
        <authorList>
            <person name="Magalhaes I.L.F."/>
            <person name="Oliveira U."/>
            <person name="Santos F.R."/>
            <person name="Vidigal T.H.D.A."/>
            <person name="Brescovit A.D."/>
            <person name="Santos A.J."/>
        </authorList>
    </citation>
    <scope>NUCLEOTIDE SEQUENCE</scope>
    <source>
        <tissue evidence="1">Shoot tissue taken approximately 20 cm above the soil surface</tissue>
    </source>
</reference>
<dbReference type="AlphaFoldDB" id="A0A0A9ATJ4"/>
<evidence type="ECO:0000313" key="1">
    <source>
        <dbReference type="EMBL" id="JAD54456.1"/>
    </source>
</evidence>
<reference evidence="1" key="2">
    <citation type="journal article" date="2015" name="Data Brief">
        <title>Shoot transcriptome of the giant reed, Arundo donax.</title>
        <authorList>
            <person name="Barrero R.A."/>
            <person name="Guerrero F.D."/>
            <person name="Moolhuijzen P."/>
            <person name="Goolsby J.A."/>
            <person name="Tidwell J."/>
            <person name="Bellgard S.E."/>
            <person name="Bellgard M.I."/>
        </authorList>
    </citation>
    <scope>NUCLEOTIDE SEQUENCE</scope>
    <source>
        <tissue evidence="1">Shoot tissue taken approximately 20 cm above the soil surface</tissue>
    </source>
</reference>
<accession>A0A0A9ATJ4</accession>